<accession>A0A0U0U6J9</accession>
<reference evidence="1" key="2">
    <citation type="submission" date="2015-03" db="EMBL/GenBank/DDBJ databases">
        <authorList>
            <person name="Murphy D."/>
        </authorList>
    </citation>
    <scope>NUCLEOTIDE SEQUENCE [LARGE SCALE GENOMIC DNA]</scope>
    <source>
        <strain evidence="1">K00500041</strain>
    </source>
</reference>
<dbReference type="AlphaFoldDB" id="A0A0U0U6J9"/>
<evidence type="ECO:0000313" key="3">
    <source>
        <dbReference type="Proteomes" id="UP000038802"/>
    </source>
</evidence>
<dbReference type="Proteomes" id="UP000039021">
    <property type="component" value="Unassembled WGS sequence"/>
</dbReference>
<protein>
    <submittedName>
        <fullName evidence="1">Uncharacterized protein</fullName>
    </submittedName>
</protein>
<evidence type="ECO:0000313" key="2">
    <source>
        <dbReference type="EMBL" id="COZ38410.1"/>
    </source>
</evidence>
<organism evidence="1 3">
    <name type="scientific">Mycobacterium tuberculosis</name>
    <dbReference type="NCBI Taxonomy" id="1773"/>
    <lineage>
        <taxon>Bacteria</taxon>
        <taxon>Bacillati</taxon>
        <taxon>Actinomycetota</taxon>
        <taxon>Actinomycetes</taxon>
        <taxon>Mycobacteriales</taxon>
        <taxon>Mycobacteriaceae</taxon>
        <taxon>Mycobacterium</taxon>
        <taxon>Mycobacterium tuberculosis complex</taxon>
    </lineage>
</organism>
<evidence type="ECO:0000313" key="1">
    <source>
        <dbReference type="EMBL" id="COV35565.1"/>
    </source>
</evidence>
<gene>
    <name evidence="1" type="ORF">ERS007703_01211</name>
    <name evidence="2" type="ORF">ERS007739_03693</name>
</gene>
<dbReference type="EMBL" id="CSAE01000096">
    <property type="protein sequence ID" value="COV35565.1"/>
    <property type="molecule type" value="Genomic_DNA"/>
</dbReference>
<proteinExistence type="predicted"/>
<evidence type="ECO:0000313" key="4">
    <source>
        <dbReference type="Proteomes" id="UP000039021"/>
    </source>
</evidence>
<reference evidence="2" key="1">
    <citation type="submission" date="2015-03" db="EMBL/GenBank/DDBJ databases">
        <authorList>
            <consortium name="Pathogen Informatics"/>
            <person name="Murphy D."/>
        </authorList>
    </citation>
    <scope>NUCLEOTIDE SEQUENCE</scope>
    <source>
        <strain evidence="2">N09902308</strain>
    </source>
</reference>
<dbReference type="Proteomes" id="UP000038802">
    <property type="component" value="Unassembled WGS sequence"/>
</dbReference>
<name>A0A0U0U6J9_MYCTX</name>
<reference evidence="3 4" key="3">
    <citation type="submission" date="2015-03" db="EMBL/GenBank/DDBJ databases">
        <authorList>
            <consortium name="Pathogen Informatics"/>
        </authorList>
    </citation>
    <scope>NUCLEOTIDE SEQUENCE [LARGE SCALE GENOMIC DNA]</scope>
    <source>
        <strain evidence="3">K00500041</strain>
        <strain evidence="4">N09902308</strain>
    </source>
</reference>
<dbReference type="EMBL" id="CSBK01001994">
    <property type="protein sequence ID" value="COZ38410.1"/>
    <property type="molecule type" value="Genomic_DNA"/>
</dbReference>
<sequence>MVGSFLVTKFAITCRACPNSCASTPLTDMSPKYSCATAMKTPRSQAIKLHRELKKALTS</sequence>